<dbReference type="Proteomes" id="UP000464378">
    <property type="component" value="Chromosome"/>
</dbReference>
<dbReference type="EMBL" id="LR586016">
    <property type="protein sequence ID" value="VIP02046.1"/>
    <property type="molecule type" value="Genomic_DNA"/>
</dbReference>
<reference evidence="1" key="1">
    <citation type="submission" date="2019-04" db="EMBL/GenBank/DDBJ databases">
        <authorList>
            <consortium name="Science for Life Laboratories"/>
        </authorList>
    </citation>
    <scope>NUCLEOTIDE SEQUENCE</scope>
    <source>
        <strain evidence="1">MBLW1</strain>
    </source>
</reference>
<keyword evidence="2" id="KW-1185">Reference proteome</keyword>
<organism evidence="1">
    <name type="scientific">Tuwongella immobilis</name>
    <dbReference type="NCBI Taxonomy" id="692036"/>
    <lineage>
        <taxon>Bacteria</taxon>
        <taxon>Pseudomonadati</taxon>
        <taxon>Planctomycetota</taxon>
        <taxon>Planctomycetia</taxon>
        <taxon>Gemmatales</taxon>
        <taxon>Gemmataceae</taxon>
        <taxon>Tuwongella</taxon>
    </lineage>
</organism>
<accession>A0A6C2YKT8</accession>
<sequence>MGETISLNYSSWPVKKLNLRAGIEKLLALTARINDTGTSLIPDETGFFDELGEVIRFSPDARQSIFRLIDLGASFSYHFKSVLGATHSVFVIQQPNYSHLRWSFPEKWCLSLFDQEESILREAIISIGQATNSTHCIIDLFAAVNGDFLTFQQPRMKLNLSPERNLTGIIGMVDFQNIIEIDQSAIELKIPPPGHSKIHLIELMDSTILSILKENGPG</sequence>
<evidence type="ECO:0000313" key="1">
    <source>
        <dbReference type="EMBL" id="VIP02046.1"/>
    </source>
</evidence>
<dbReference type="AlphaFoldDB" id="A0A6C2YKT8"/>
<dbReference type="InParanoid" id="A0A6C2YKT8"/>
<name>A0A6C2YKT8_9BACT</name>
<gene>
    <name evidence="1" type="ORF">GMBLW1_19140</name>
</gene>
<dbReference type="KEGG" id="tim:GMBLW1_19140"/>
<dbReference type="EMBL" id="LR593887">
    <property type="protein sequence ID" value="VTS00225.1"/>
    <property type="molecule type" value="Genomic_DNA"/>
</dbReference>
<protein>
    <submittedName>
        <fullName evidence="1">Uncharacterized protein</fullName>
    </submittedName>
</protein>
<proteinExistence type="predicted"/>
<evidence type="ECO:0000313" key="2">
    <source>
        <dbReference type="Proteomes" id="UP000464378"/>
    </source>
</evidence>